<sequence length="852" mass="98365">MIQGEGFVICDKENTNLPVLVQNEYLPVLYEPKKIKKSWFKRKEIYSLKQFLQVEKNKMIVYRIIPHADVSNNTKRLWRAIHKMYEMYESMGSRIERKGIIFHYREKDYFWFDVIFKQENGQKKIEFYVATSEYQALKLKRKLENKMSVTIKEAEISDLQISNENTIVQEMRYLKHDIFSLNTNSNDTKTPIGNILSVIDELSYDGDICRLSICNEAENRQKWVKNASWAIEKLKKGKPPQRVNMSGKRLVTGAKIGVAAVINEINDLLTDTFQAFSNAFFKSDKKFSKEHIIKKAHTIADEVGTNRVSYDKGNQPVFKTRIRVASHSHDRLTRETMGETLALSMMDLSETNELHGVKIRMRKRQTEILQELNTFELSSKTKFDPNVNLMSTDEMSKLALQMPVKELQLKYADALSVKKKVEIEIPAIIRDEKGIFLGHSELKDQKIPIYMPIDNPDNFYRGYVFIGGQGAGKDTAIKNFVIEGNTKHKISFIIPDAIVEEGGRGMADGIRDALPPENIIDLDLNDNDYIPPLDLTEVITKLGRNGASRFADEMIDFMQIEGLSRSEKYLTDAAKASKGSLFNIKRIIEDEDFRVNRIQELVNEGNLRLANELIQWGDNEQLGNKCDPIITRLNRFFGNERLYDIFAQDPLKELDFGKWMQEGKVIILRVPNARGLGEHAVKTLVHWITLKTFMTRILMTKKEQENGAFIIFNEPEQFESEGLTKLMGRVCTEGRKERLGSIYAFHHWNKLKPSLQENLQGGGVQQFLFMNDHTKTFELSKHRFEDTISLEQAYKIPAHHAIISVRAGGEMQPSFICKMSPPVKAKYDNSFLTKRHSRMYGRSWIELQQKYG</sequence>
<name>A0A9W5KQT3_BACCE</name>
<reference evidence="1 2" key="1">
    <citation type="submission" date="2012-04" db="EMBL/GenBank/DDBJ databases">
        <title>The Genome Sequence of Bacillus cereus VD154.</title>
        <authorList>
            <consortium name="The Broad Institute Genome Sequencing Platform"/>
            <consortium name="The Broad Institute Genome Sequencing Center for Infectious Disease"/>
            <person name="Feldgarden M."/>
            <person name="Van der Auwera G.A."/>
            <person name="Mahillon J."/>
            <person name="Duprez V."/>
            <person name="Timmery S."/>
            <person name="Mattelet C."/>
            <person name="Dierick K."/>
            <person name="Sun M."/>
            <person name="Yu Z."/>
            <person name="Zhu L."/>
            <person name="Hu X."/>
            <person name="Shank E.B."/>
            <person name="Swiecicka I."/>
            <person name="Hansen B.M."/>
            <person name="Andrup L."/>
            <person name="Young S.K."/>
            <person name="Zeng Q."/>
            <person name="Gargeya S."/>
            <person name="Fitzgerald M."/>
            <person name="Haas B."/>
            <person name="Abouelleil A."/>
            <person name="Alvarado L."/>
            <person name="Arachchi H.M."/>
            <person name="Berlin A."/>
            <person name="Chapman S.B."/>
            <person name="Goldberg J."/>
            <person name="Griggs A."/>
            <person name="Gujja S."/>
            <person name="Hansen M."/>
            <person name="Howarth C."/>
            <person name="Imamovic A."/>
            <person name="Larimer J."/>
            <person name="McCowen C."/>
            <person name="Montmayeur A."/>
            <person name="Murphy C."/>
            <person name="Neiman D."/>
            <person name="Pearson M."/>
            <person name="Priest M."/>
            <person name="Roberts A."/>
            <person name="Saif S."/>
            <person name="Shea T."/>
            <person name="Sisk P."/>
            <person name="Sykes S."/>
            <person name="Wortman J."/>
            <person name="Nusbaum C."/>
            <person name="Birren B."/>
        </authorList>
    </citation>
    <scope>NUCLEOTIDE SEQUENCE [LARGE SCALE GENOMIC DNA]</scope>
    <source>
        <strain evidence="1 2">VD154</strain>
    </source>
</reference>
<proteinExistence type="predicted"/>
<organism evidence="1 2">
    <name type="scientific">Bacillus cereus VD154</name>
    <dbReference type="NCBI Taxonomy" id="1053238"/>
    <lineage>
        <taxon>Bacteria</taxon>
        <taxon>Bacillati</taxon>
        <taxon>Bacillota</taxon>
        <taxon>Bacilli</taxon>
        <taxon>Bacillales</taxon>
        <taxon>Bacillaceae</taxon>
        <taxon>Bacillus</taxon>
        <taxon>Bacillus cereus group</taxon>
    </lineage>
</organism>
<comment type="caution">
    <text evidence="1">The sequence shown here is derived from an EMBL/GenBank/DDBJ whole genome shotgun (WGS) entry which is preliminary data.</text>
</comment>
<protein>
    <recommendedName>
        <fullName evidence="3">ATP-binding protein</fullName>
    </recommendedName>
</protein>
<evidence type="ECO:0008006" key="3">
    <source>
        <dbReference type="Google" id="ProtNLM"/>
    </source>
</evidence>
<gene>
    <name evidence="1" type="ORF">IK5_06071</name>
</gene>
<dbReference type="AlphaFoldDB" id="A0A9W5KQT3"/>
<dbReference type="EMBL" id="AHFG01000101">
    <property type="protein sequence ID" value="EJR60923.1"/>
    <property type="molecule type" value="Genomic_DNA"/>
</dbReference>
<accession>A0A9W5KQT3</accession>
<evidence type="ECO:0000313" key="2">
    <source>
        <dbReference type="Proteomes" id="UP000006967"/>
    </source>
</evidence>
<dbReference type="RefSeq" id="WP_000614133.1">
    <property type="nucleotide sequence ID" value="NZ_JH791887.1"/>
</dbReference>
<dbReference type="Proteomes" id="UP000006967">
    <property type="component" value="Unassembled WGS sequence"/>
</dbReference>
<evidence type="ECO:0000313" key="1">
    <source>
        <dbReference type="EMBL" id="EJR60923.1"/>
    </source>
</evidence>